<dbReference type="InterPro" id="IPR022385">
    <property type="entry name" value="Rhs_assc_core"/>
</dbReference>
<gene>
    <name evidence="4" type="ORF">H8S64_21965</name>
</gene>
<evidence type="ECO:0000256" key="1">
    <source>
        <dbReference type="ARBA" id="ARBA00022737"/>
    </source>
</evidence>
<dbReference type="NCBIfam" id="TIGR03696">
    <property type="entry name" value="Rhs_assc_core"/>
    <property type="match status" value="1"/>
</dbReference>
<dbReference type="Gene3D" id="2.180.10.10">
    <property type="entry name" value="RHS repeat-associated core"/>
    <property type="match status" value="1"/>
</dbReference>
<sequence length="360" mass="40232">RKGLFGLFSSPENEKNGSAGSKDTPFADWQPGDTCYEWLASGMLAGVKTPDGKTISFGYDALGRRVSKTVDGTVRRFGWDGNVVLHEWKISEADRPRLITDGSGREEYEGTEKLENIVTWIYDGTSFTPVAKVTDGERYTIVHDYLGTPTQAYDSRGILVWEMLLDVYGEVKECHGDRTLVPFRYQGQYEDMETELYYNRFRYYSPQMGMYISSDPIGLAGNNPTLYGYVQDVNIWLDIFGLHCSKKLADDMIAHGIPRPANTAAHHIVGSSKKAKAAKDILDKHKIDIDSYVNGVFLPNNRNSSAPGLLHTGRHTNDYIERVNAEIVAADLAGGKDAVLKQLDQIRKMLLNGTYTPPQK</sequence>
<evidence type="ECO:0000313" key="5">
    <source>
        <dbReference type="Proteomes" id="UP000646484"/>
    </source>
</evidence>
<dbReference type="Proteomes" id="UP000646484">
    <property type="component" value="Unassembled WGS sequence"/>
</dbReference>
<name>A0ABR7D720_9BACT</name>
<organism evidence="4 5">
    <name type="scientific">Butyricimonas hominis</name>
    <dbReference type="NCBI Taxonomy" id="2763032"/>
    <lineage>
        <taxon>Bacteria</taxon>
        <taxon>Pseudomonadati</taxon>
        <taxon>Bacteroidota</taxon>
        <taxon>Bacteroidia</taxon>
        <taxon>Bacteroidales</taxon>
        <taxon>Odoribacteraceae</taxon>
        <taxon>Butyricimonas</taxon>
    </lineage>
</organism>
<comment type="caution">
    <text evidence="4">The sequence shown here is derived from an EMBL/GenBank/DDBJ whole genome shotgun (WGS) entry which is preliminary data.</text>
</comment>
<reference evidence="4 5" key="1">
    <citation type="submission" date="2020-08" db="EMBL/GenBank/DDBJ databases">
        <title>Genome public.</title>
        <authorList>
            <person name="Liu C."/>
            <person name="Sun Q."/>
        </authorList>
    </citation>
    <scope>NUCLEOTIDE SEQUENCE [LARGE SCALE GENOMIC DNA]</scope>
    <source>
        <strain evidence="4 5">NSJ-56</strain>
    </source>
</reference>
<accession>A0ABR7D720</accession>
<feature type="region of interest" description="Disordered" evidence="2">
    <location>
        <begin position="1"/>
        <end position="26"/>
    </location>
</feature>
<feature type="domain" description="Teneurin-like YD-shell" evidence="3">
    <location>
        <begin position="32"/>
        <end position="215"/>
    </location>
</feature>
<evidence type="ECO:0000259" key="3">
    <source>
        <dbReference type="Pfam" id="PF25023"/>
    </source>
</evidence>
<dbReference type="InterPro" id="IPR050708">
    <property type="entry name" value="T6SS_VgrG/RHS"/>
</dbReference>
<dbReference type="InterPro" id="IPR056823">
    <property type="entry name" value="TEN-like_YD-shell"/>
</dbReference>
<dbReference type="RefSeq" id="WP_186978710.1">
    <property type="nucleotide sequence ID" value="NZ_JACOOH010000031.1"/>
</dbReference>
<feature type="non-terminal residue" evidence="4">
    <location>
        <position position="1"/>
    </location>
</feature>
<dbReference type="PANTHER" id="PTHR32305">
    <property type="match status" value="1"/>
</dbReference>
<dbReference type="NCBIfam" id="TIGR01643">
    <property type="entry name" value="YD_repeat_2x"/>
    <property type="match status" value="1"/>
</dbReference>
<keyword evidence="5" id="KW-1185">Reference proteome</keyword>
<dbReference type="InterPro" id="IPR032871">
    <property type="entry name" value="AHH_dom_containing"/>
</dbReference>
<proteinExistence type="predicted"/>
<dbReference type="Pfam" id="PF25023">
    <property type="entry name" value="TEN_YD-shell"/>
    <property type="match status" value="1"/>
</dbReference>
<protein>
    <submittedName>
        <fullName evidence="4">AHH domain-containing protein</fullName>
    </submittedName>
</protein>
<dbReference type="EMBL" id="JACOOH010000031">
    <property type="protein sequence ID" value="MBC5623762.1"/>
    <property type="molecule type" value="Genomic_DNA"/>
</dbReference>
<dbReference type="PANTHER" id="PTHR32305:SF15">
    <property type="entry name" value="PROTEIN RHSA-RELATED"/>
    <property type="match status" value="1"/>
</dbReference>
<dbReference type="InterPro" id="IPR006530">
    <property type="entry name" value="YD"/>
</dbReference>
<keyword evidence="1" id="KW-0677">Repeat</keyword>
<evidence type="ECO:0000313" key="4">
    <source>
        <dbReference type="EMBL" id="MBC5623762.1"/>
    </source>
</evidence>
<dbReference type="PRINTS" id="PR00394">
    <property type="entry name" value="RHSPROTEIN"/>
</dbReference>
<dbReference type="Pfam" id="PF14412">
    <property type="entry name" value="AHH"/>
    <property type="match status" value="1"/>
</dbReference>
<evidence type="ECO:0000256" key="2">
    <source>
        <dbReference type="SAM" id="MobiDB-lite"/>
    </source>
</evidence>